<dbReference type="PRINTS" id="PR00237">
    <property type="entry name" value="GPCRRHODOPSN"/>
</dbReference>
<dbReference type="EMBL" id="JAWDJR010000020">
    <property type="protein sequence ID" value="KAK9956868.1"/>
    <property type="molecule type" value="Genomic_DNA"/>
</dbReference>
<accession>A0AAW1Z7F7</accession>
<feature type="transmembrane region" description="Helical" evidence="11">
    <location>
        <begin position="34"/>
        <end position="57"/>
    </location>
</feature>
<dbReference type="PANTHER" id="PTHR24249">
    <property type="entry name" value="HISTAMINE RECEPTOR-RELATED G-PROTEIN COUPLED RECEPTOR"/>
    <property type="match status" value="1"/>
</dbReference>
<feature type="transmembrane region" description="Helical" evidence="11">
    <location>
        <begin position="165"/>
        <end position="183"/>
    </location>
</feature>
<dbReference type="SMART" id="SM01381">
    <property type="entry name" value="7TM_GPCR_Srsx"/>
    <property type="match status" value="1"/>
</dbReference>
<dbReference type="GO" id="GO:0005886">
    <property type="term" value="C:plasma membrane"/>
    <property type="evidence" value="ECO:0007669"/>
    <property type="project" value="UniProtKB-SubCell"/>
</dbReference>
<proteinExistence type="predicted"/>
<evidence type="ECO:0000256" key="3">
    <source>
        <dbReference type="ARBA" id="ARBA00022692"/>
    </source>
</evidence>
<dbReference type="SUPFAM" id="SSF81321">
    <property type="entry name" value="Family A G protein-coupled receptor-like"/>
    <property type="match status" value="1"/>
</dbReference>
<evidence type="ECO:0000256" key="5">
    <source>
        <dbReference type="ARBA" id="ARBA00023040"/>
    </source>
</evidence>
<keyword evidence="9" id="KW-0325">Glycoprotein</keyword>
<gene>
    <name evidence="13" type="ORF">ABG768_014575</name>
</gene>
<dbReference type="GO" id="GO:0001594">
    <property type="term" value="F:trace-amine receptor activity"/>
    <property type="evidence" value="ECO:0007669"/>
    <property type="project" value="InterPro"/>
</dbReference>
<keyword evidence="7" id="KW-1015">Disulfide bond</keyword>
<dbReference type="Proteomes" id="UP001479290">
    <property type="component" value="Unassembled WGS sequence"/>
</dbReference>
<evidence type="ECO:0000256" key="6">
    <source>
        <dbReference type="ARBA" id="ARBA00023136"/>
    </source>
</evidence>
<dbReference type="InterPro" id="IPR050569">
    <property type="entry name" value="TAAR"/>
</dbReference>
<keyword evidence="5" id="KW-0297">G-protein coupled receptor</keyword>
<keyword evidence="3 11" id="KW-0812">Transmembrane</keyword>
<evidence type="ECO:0000256" key="9">
    <source>
        <dbReference type="ARBA" id="ARBA00023180"/>
    </source>
</evidence>
<evidence type="ECO:0000313" key="14">
    <source>
        <dbReference type="Proteomes" id="UP001479290"/>
    </source>
</evidence>
<feature type="transmembrane region" description="Helical" evidence="11">
    <location>
        <begin position="189"/>
        <end position="208"/>
    </location>
</feature>
<evidence type="ECO:0000256" key="4">
    <source>
        <dbReference type="ARBA" id="ARBA00022989"/>
    </source>
</evidence>
<dbReference type="FunFam" id="1.20.1070.10:FF:000030">
    <property type="entry name" value="trace amine-associated receptor 1"/>
    <property type="match status" value="1"/>
</dbReference>
<reference evidence="13 14" key="1">
    <citation type="submission" date="2024-05" db="EMBL/GenBank/DDBJ databases">
        <title>A high-quality chromosomal-level genome assembly of Topmouth culter (Culter alburnus).</title>
        <authorList>
            <person name="Zhao H."/>
        </authorList>
    </citation>
    <scope>NUCLEOTIDE SEQUENCE [LARGE SCALE GENOMIC DNA]</scope>
    <source>
        <strain evidence="13">CATC2023</strain>
        <tissue evidence="13">Muscle</tissue>
    </source>
</reference>
<dbReference type="CDD" id="cd15055">
    <property type="entry name" value="7tmA_TAARs"/>
    <property type="match status" value="1"/>
</dbReference>
<evidence type="ECO:0000256" key="2">
    <source>
        <dbReference type="ARBA" id="ARBA00022475"/>
    </source>
</evidence>
<feature type="transmembrane region" description="Helical" evidence="11">
    <location>
        <begin position="279"/>
        <end position="301"/>
    </location>
</feature>
<sequence length="326" mass="36736">MDLSSQKYDPTEFCFPSVNNSCLKGTHLVSTQTVLYLILVSAMTVTILGNLVVIISIAHFKQLQTPTNILVMSLALADLLLGLVVMPFSMIRSVDGCWYYGDAFCLLHSSFDLFLTSAVCYPLQYPTRITIPISWVMVLISWSMAALYSYGLVYSKANVEGLEEFIESMYCMGSCTLLFNALWSVLDTLLTFLLPCSVMIGLYARIFVIARKHIRTIGDANQHENESTFKSSRRSERKAAKTLGVVVGAFIICWLPFFINSMIDPYINFATPVALFEAFVWLGYINSTINPIIYGLFYPWFRKTLSLIITMRIFEPNSSDISVFTV</sequence>
<dbReference type="InterPro" id="IPR000276">
    <property type="entry name" value="GPCR_Rhodpsn"/>
</dbReference>
<evidence type="ECO:0000256" key="10">
    <source>
        <dbReference type="ARBA" id="ARBA00023224"/>
    </source>
</evidence>
<comment type="caution">
    <text evidence="13">The sequence shown here is derived from an EMBL/GenBank/DDBJ whole genome shotgun (WGS) entry which is preliminary data.</text>
</comment>
<keyword evidence="8" id="KW-0675">Receptor</keyword>
<dbReference type="Pfam" id="PF00001">
    <property type="entry name" value="7tm_1"/>
    <property type="match status" value="1"/>
</dbReference>
<name>A0AAW1Z7F7_CULAL</name>
<evidence type="ECO:0000313" key="13">
    <source>
        <dbReference type="EMBL" id="KAK9956868.1"/>
    </source>
</evidence>
<dbReference type="PROSITE" id="PS50262">
    <property type="entry name" value="G_PROTEIN_RECEP_F1_2"/>
    <property type="match status" value="1"/>
</dbReference>
<feature type="transmembrane region" description="Helical" evidence="11">
    <location>
        <begin position="239"/>
        <end position="259"/>
    </location>
</feature>
<keyword evidence="10" id="KW-0807">Transducer</keyword>
<feature type="transmembrane region" description="Helical" evidence="11">
    <location>
        <begin position="69"/>
        <end position="91"/>
    </location>
</feature>
<feature type="domain" description="G-protein coupled receptors family 1 profile" evidence="12">
    <location>
        <begin position="49"/>
        <end position="294"/>
    </location>
</feature>
<protein>
    <recommendedName>
        <fullName evidence="12">G-protein coupled receptors family 1 profile domain-containing protein</fullName>
    </recommendedName>
</protein>
<keyword evidence="6 11" id="KW-0472">Membrane</keyword>
<keyword evidence="2" id="KW-1003">Cell membrane</keyword>
<feature type="transmembrane region" description="Helical" evidence="11">
    <location>
        <begin position="133"/>
        <end position="153"/>
    </location>
</feature>
<dbReference type="InterPro" id="IPR009132">
    <property type="entry name" value="TAAR_fam"/>
</dbReference>
<comment type="subcellular location">
    <subcellularLocation>
        <location evidence="1">Cell membrane</location>
        <topology evidence="1">Multi-pass membrane protein</topology>
    </subcellularLocation>
</comment>
<dbReference type="AlphaFoldDB" id="A0AAW1Z7F7"/>
<evidence type="ECO:0000256" key="11">
    <source>
        <dbReference type="SAM" id="Phobius"/>
    </source>
</evidence>
<dbReference type="Gene3D" id="1.20.1070.10">
    <property type="entry name" value="Rhodopsin 7-helix transmembrane proteins"/>
    <property type="match status" value="1"/>
</dbReference>
<evidence type="ECO:0000256" key="8">
    <source>
        <dbReference type="ARBA" id="ARBA00023170"/>
    </source>
</evidence>
<organism evidence="13 14">
    <name type="scientific">Culter alburnus</name>
    <name type="common">Topmouth culter</name>
    <dbReference type="NCBI Taxonomy" id="194366"/>
    <lineage>
        <taxon>Eukaryota</taxon>
        <taxon>Metazoa</taxon>
        <taxon>Chordata</taxon>
        <taxon>Craniata</taxon>
        <taxon>Vertebrata</taxon>
        <taxon>Euteleostomi</taxon>
        <taxon>Actinopterygii</taxon>
        <taxon>Neopterygii</taxon>
        <taxon>Teleostei</taxon>
        <taxon>Ostariophysi</taxon>
        <taxon>Cypriniformes</taxon>
        <taxon>Xenocyprididae</taxon>
        <taxon>Xenocypridinae</taxon>
        <taxon>Culter</taxon>
    </lineage>
</organism>
<dbReference type="PANTHER" id="PTHR24249:SF307">
    <property type="entry name" value="TRACE AMINE-ASSOCIATED RECEPTOR 5"/>
    <property type="match status" value="1"/>
</dbReference>
<evidence type="ECO:0000256" key="7">
    <source>
        <dbReference type="ARBA" id="ARBA00023157"/>
    </source>
</evidence>
<dbReference type="PRINTS" id="PR01830">
    <property type="entry name" value="TRACEAMINER"/>
</dbReference>
<evidence type="ECO:0000256" key="1">
    <source>
        <dbReference type="ARBA" id="ARBA00004651"/>
    </source>
</evidence>
<evidence type="ECO:0000259" key="12">
    <source>
        <dbReference type="PROSITE" id="PS50262"/>
    </source>
</evidence>
<keyword evidence="14" id="KW-1185">Reference proteome</keyword>
<dbReference type="InterPro" id="IPR017452">
    <property type="entry name" value="GPCR_Rhodpsn_7TM"/>
</dbReference>
<keyword evidence="4 11" id="KW-1133">Transmembrane helix</keyword>